<dbReference type="InterPro" id="IPR036676">
    <property type="entry name" value="PurM-like_C_sf"/>
</dbReference>
<dbReference type="Gene3D" id="3.40.50.880">
    <property type="match status" value="1"/>
</dbReference>
<dbReference type="Pfam" id="PF18076">
    <property type="entry name" value="FGAR-AT_N"/>
    <property type="match status" value="1"/>
</dbReference>
<proteinExistence type="inferred from homology"/>
<evidence type="ECO:0000256" key="10">
    <source>
        <dbReference type="ARBA" id="ARBA00022842"/>
    </source>
</evidence>
<dbReference type="InterPro" id="IPR029062">
    <property type="entry name" value="Class_I_gatase-like"/>
</dbReference>
<comment type="function">
    <text evidence="12">Phosphoribosylformylglycinamidine synthase involved in the purines biosynthetic pathway. Catalyzes the ATP-dependent conversion of formylglycinamide ribonucleotide (FGAR) and glutamine to yield formylglycinamidine ribonucleotide (FGAM) and glutamate.</text>
</comment>
<dbReference type="GO" id="GO:0046872">
    <property type="term" value="F:metal ion binding"/>
    <property type="evidence" value="ECO:0007669"/>
    <property type="project" value="UniProtKB-KW"/>
</dbReference>
<evidence type="ECO:0000256" key="12">
    <source>
        <dbReference type="HAMAP-Rule" id="MF_00419"/>
    </source>
</evidence>
<dbReference type="HAMAP" id="MF_00419">
    <property type="entry name" value="PurL_1"/>
    <property type="match status" value="1"/>
</dbReference>
<evidence type="ECO:0000259" key="15">
    <source>
        <dbReference type="Pfam" id="PF18076"/>
    </source>
</evidence>
<dbReference type="InterPro" id="IPR010073">
    <property type="entry name" value="PurL_large"/>
</dbReference>
<dbReference type="GO" id="GO:0005737">
    <property type="term" value="C:cytoplasm"/>
    <property type="evidence" value="ECO:0007669"/>
    <property type="project" value="UniProtKB-SubCell"/>
</dbReference>
<evidence type="ECO:0000256" key="5">
    <source>
        <dbReference type="ARBA" id="ARBA00022598"/>
    </source>
</evidence>
<keyword evidence="10 12" id="KW-0460">Magnesium</keyword>
<dbReference type="SMART" id="SM01211">
    <property type="entry name" value="GATase_5"/>
    <property type="match status" value="1"/>
</dbReference>
<dbReference type="InterPro" id="IPR040707">
    <property type="entry name" value="FGAR-AT_N"/>
</dbReference>
<name>A0AB33JAP6_9BACT</name>
<dbReference type="EMBL" id="AP035788">
    <property type="protein sequence ID" value="BFO78864.1"/>
    <property type="molecule type" value="Genomic_DNA"/>
</dbReference>
<keyword evidence="4 12" id="KW-0963">Cytoplasm</keyword>
<evidence type="ECO:0000313" key="17">
    <source>
        <dbReference type="EMBL" id="BFO78864.1"/>
    </source>
</evidence>
<evidence type="ECO:0000256" key="2">
    <source>
        <dbReference type="ARBA" id="ARBA00004920"/>
    </source>
</evidence>
<evidence type="ECO:0000256" key="7">
    <source>
        <dbReference type="ARBA" id="ARBA00022741"/>
    </source>
</evidence>
<evidence type="ECO:0000256" key="6">
    <source>
        <dbReference type="ARBA" id="ARBA00022723"/>
    </source>
</evidence>
<evidence type="ECO:0000256" key="1">
    <source>
        <dbReference type="ARBA" id="ARBA00004496"/>
    </source>
</evidence>
<dbReference type="CDD" id="cd01740">
    <property type="entry name" value="GATase1_FGAR_AT"/>
    <property type="match status" value="1"/>
</dbReference>
<protein>
    <recommendedName>
        <fullName evidence="12">Phosphoribosylformylglycinamidine synthase</fullName>
        <shortName evidence="12">FGAM synthase</shortName>
        <shortName evidence="12">FGAMS</shortName>
        <ecNumber evidence="12">6.3.5.3</ecNumber>
    </recommendedName>
    <alternativeName>
        <fullName evidence="12">Formylglycinamide ribonucleotide amidotransferase</fullName>
        <shortName evidence="12">FGAR amidotransferase</shortName>
        <shortName evidence="12">FGAR-AT</shortName>
    </alternativeName>
</protein>
<dbReference type="SUPFAM" id="SSF109736">
    <property type="entry name" value="FGAM synthase PurL, linker domain"/>
    <property type="match status" value="1"/>
</dbReference>
<dbReference type="SUPFAM" id="SSF55326">
    <property type="entry name" value="PurM N-terminal domain-like"/>
    <property type="match status" value="2"/>
</dbReference>
<dbReference type="NCBIfam" id="NF003672">
    <property type="entry name" value="PRK05297.1"/>
    <property type="match status" value="1"/>
</dbReference>
<comment type="similarity">
    <text evidence="3 12">In the N-terminal section; belongs to the FGAMS family.</text>
</comment>
<evidence type="ECO:0000259" key="14">
    <source>
        <dbReference type="Pfam" id="PF18072"/>
    </source>
</evidence>
<dbReference type="FunFam" id="3.40.50.880:FF:000055">
    <property type="entry name" value="Phosphoribosylformylglycinamidine synthase"/>
    <property type="match status" value="1"/>
</dbReference>
<comment type="caution">
    <text evidence="12">Lacks conserved residue(s) required for the propagation of feature annotation.</text>
</comment>
<comment type="pathway">
    <text evidence="2 12">Purine metabolism; IMP biosynthesis via de novo pathway; 5-amino-1-(5-phospho-D-ribosyl)imidazole from N(2)-formyl-N(1)-(5-phospho-D-ribosyl)glycinamide: step 1/2.</text>
</comment>
<dbReference type="CDD" id="cd02204">
    <property type="entry name" value="PurL_repeat2"/>
    <property type="match status" value="1"/>
</dbReference>
<feature type="domain" description="PurM-like C-terminal" evidence="13">
    <location>
        <begin position="789"/>
        <end position="914"/>
    </location>
</feature>
<dbReference type="InterPro" id="IPR041609">
    <property type="entry name" value="PurL_linker"/>
</dbReference>
<reference evidence="17" key="1">
    <citation type="submission" date="2024-07" db="EMBL/GenBank/DDBJ databases">
        <title>Complete genome sequence of Prevotella sp. YM-2024 GTC17260.</title>
        <authorList>
            <person name="Hayashi M."/>
            <person name="Muto Y."/>
            <person name="Tanaka K."/>
            <person name="Niwa H."/>
        </authorList>
    </citation>
    <scope>NUCLEOTIDE SEQUENCE</scope>
    <source>
        <strain evidence="17">GTC17260</strain>
    </source>
</reference>
<dbReference type="SUPFAM" id="SSF52317">
    <property type="entry name" value="Class I glutamine amidotransferase-like"/>
    <property type="match status" value="1"/>
</dbReference>
<comment type="catalytic activity">
    <reaction evidence="12">
        <text>N(2)-formyl-N(1)-(5-phospho-beta-D-ribosyl)glycinamide + L-glutamine + ATP + H2O = 2-formamido-N(1)-(5-O-phospho-beta-D-ribosyl)acetamidine + L-glutamate + ADP + phosphate + H(+)</text>
        <dbReference type="Rhea" id="RHEA:17129"/>
        <dbReference type="ChEBI" id="CHEBI:15377"/>
        <dbReference type="ChEBI" id="CHEBI:15378"/>
        <dbReference type="ChEBI" id="CHEBI:29985"/>
        <dbReference type="ChEBI" id="CHEBI:30616"/>
        <dbReference type="ChEBI" id="CHEBI:43474"/>
        <dbReference type="ChEBI" id="CHEBI:58359"/>
        <dbReference type="ChEBI" id="CHEBI:147286"/>
        <dbReference type="ChEBI" id="CHEBI:147287"/>
        <dbReference type="ChEBI" id="CHEBI:456216"/>
        <dbReference type="EC" id="6.3.5.3"/>
    </reaction>
</comment>
<dbReference type="GO" id="GO:0005524">
    <property type="term" value="F:ATP binding"/>
    <property type="evidence" value="ECO:0007669"/>
    <property type="project" value="UniProtKB-UniRule"/>
</dbReference>
<keyword evidence="8 12" id="KW-0658">Purine biosynthesis</keyword>
<dbReference type="PANTHER" id="PTHR10099:SF1">
    <property type="entry name" value="PHOSPHORIBOSYLFORMYLGLYCINAMIDINE SYNTHASE"/>
    <property type="match status" value="1"/>
</dbReference>
<dbReference type="InterPro" id="IPR036604">
    <property type="entry name" value="PurS-like_sf"/>
</dbReference>
<feature type="binding site" evidence="12">
    <location>
        <position position="838"/>
    </location>
    <ligand>
        <name>ATP</name>
        <dbReference type="ChEBI" id="CHEBI:30616"/>
    </ligand>
</feature>
<dbReference type="InterPro" id="IPR055181">
    <property type="entry name" value="FGAR-AT_PurM_N-like"/>
</dbReference>
<sequence length="1244" mass="138013">MILFFRTPSKSVIATEIDHQPSQGEVDALCWLYGDASLVETQHLDGFFVGPRREMITPWSTNAVEITQNMSLNGISRIEEYFPVDTEEAEHDPMLQRMYKGIGQDVFTVNHQPEPIKHVEDLEAFNESEGLALSKEEMEYLHAIEKQNGRPLTDSEIFGFAQINSEHCRHKIFGGTFIIDGKEMESSLFAMIKKTTQENPNKILSAYKDNVAFSQGPTIEQFAPADQSTSDYFRVSDIESVISLKAETHNFPTTVEPFNGAATGTGGEIRDRMGGGTGSWPIAGTAVYMTAYPRLKDDNGQADVQRDWEDILPVRQWLYQTPEQILIKASNGASDFGNKFGQPLITGSLLTFEHQENGEKYAYDKVIMLAGGVGYGKKRDCLKKEPQPGNKVVVVGGDNYRIGLGGGSVSSVDTGRYSNGIELNAVQRANPEMQKRAYNLVRALVEEDTNPVVSIHDHGSAGHLNCLSELVEECGGEIDMTRLPIGDKTLSAKEIIANESQERMGLLIDEAHLDHVKKIAERERAPMYVVGETTGDAHFSFRQGDGIKPFDLDVAQMFGHSPKTIMKDNTKERHYSDVEYDATDKIDDYLNRVMQLEAVACKDWLTNKVDRSVTGKIARQQGQGQIQLPLSDCGVVALDYRGHKGIATALGHAPQAGLANPEAGSVLAVAESLTNIVWAPLADGMDSLSLSANWMWPCRSQEGEDARLYAAVKALSDFCCELHINVPTGKDSLSLTQQYPNGEKIISPGTVIVSSGGEVSDIRKVVSPVLVNDKNSSLYHIDFSFDEQRLGGSAFAQSLNKIGDDVPTVKNAEYFTDCFNAIQELIRRGWIMAGHDISAGGLITTLLEMTFANTTGGMRINLYNLGGNDVVKNLFAENPGVVIQVSDEHKADFMAFMDDMGVAFAKIGYPTPNERTLVVKKNEWEHTFDINTLRDTWYKTSYLLDRKQSMNGMAKKRYTNYKKQPVEVRFPANFQGTLAQYGLSADRREPSGIKAAIIREKGTNGEREMAYSMYLAGFDVKDVMMTDLISGRETLEDVNLIVFCGGFSNSDVLGSAKGWAGAFLYNPKAKEALDKFYARKDTLSLGICNGCQLMVELNLINPEHEHRSHLCHNTSKKFESSFLGLSIPQNESVMFGSLSGSKLGLWVAHGEGRFYLPEPEDHYNIIAKYNYAEYPGNPNGSDYNVAGICSNDGRHLAMMPHLERAIFPWQNAWYPEDRKNDEVTPWIEAFVNAKKWIIAHSANQ</sequence>
<feature type="domain" description="Phosphoribosylformylglycinamidine synthase linker" evidence="14">
    <location>
        <begin position="122"/>
        <end position="171"/>
    </location>
</feature>
<accession>A0AB33JAP6</accession>
<dbReference type="Gene3D" id="3.90.650.10">
    <property type="entry name" value="PurM-like C-terminal domain"/>
    <property type="match status" value="2"/>
</dbReference>
<evidence type="ECO:0000256" key="8">
    <source>
        <dbReference type="ARBA" id="ARBA00022755"/>
    </source>
</evidence>
<evidence type="ECO:0000256" key="3">
    <source>
        <dbReference type="ARBA" id="ARBA00008608"/>
    </source>
</evidence>
<keyword evidence="9 12" id="KW-0067">ATP-binding</keyword>
<dbReference type="SUPFAM" id="SSF56042">
    <property type="entry name" value="PurM C-terminal domain-like"/>
    <property type="match status" value="2"/>
</dbReference>
<evidence type="ECO:0000256" key="4">
    <source>
        <dbReference type="ARBA" id="ARBA00022490"/>
    </source>
</evidence>
<evidence type="ECO:0000259" key="16">
    <source>
        <dbReference type="Pfam" id="PF22689"/>
    </source>
</evidence>
<feature type="active site" evidence="12">
    <location>
        <position position="1203"/>
    </location>
</feature>
<dbReference type="SUPFAM" id="SSF82697">
    <property type="entry name" value="PurS-like"/>
    <property type="match status" value="1"/>
</dbReference>
<feature type="active site" description="Nucleophile" evidence="12">
    <location>
        <position position="1088"/>
    </location>
</feature>
<organism evidence="17">
    <name type="scientific">Prevotella sp. GTC17260</name>
    <dbReference type="NCBI Taxonomy" id="3236796"/>
    <lineage>
        <taxon>Bacteria</taxon>
        <taxon>Pseudomonadati</taxon>
        <taxon>Bacteroidota</taxon>
        <taxon>Bacteroidia</taxon>
        <taxon>Bacteroidales</taxon>
        <taxon>Prevotellaceae</taxon>
        <taxon>Prevotella</taxon>
    </lineage>
</organism>
<dbReference type="Pfam" id="PF02769">
    <property type="entry name" value="AIRS_C"/>
    <property type="match status" value="2"/>
</dbReference>
<evidence type="ECO:0000256" key="11">
    <source>
        <dbReference type="ARBA" id="ARBA00022962"/>
    </source>
</evidence>
<feature type="domain" description="FGAR-AT PurM N-terminal-like" evidence="16">
    <location>
        <begin position="602"/>
        <end position="755"/>
    </location>
</feature>
<dbReference type="Pfam" id="PF22689">
    <property type="entry name" value="FGAR-AT_PurM_N-like"/>
    <property type="match status" value="1"/>
</dbReference>
<keyword evidence="5 12" id="KW-0436">Ligase</keyword>
<feature type="domain" description="Phosphoribosylformylglycinamidine synthase N-terminal" evidence="15">
    <location>
        <begin position="33"/>
        <end position="85"/>
    </location>
</feature>
<feature type="binding site" evidence="12">
    <location>
        <position position="671"/>
    </location>
    <ligand>
        <name>Mg(2+)</name>
        <dbReference type="ChEBI" id="CHEBI:18420"/>
    </ligand>
</feature>
<keyword evidence="7 12" id="KW-0547">Nucleotide-binding</keyword>
<keyword evidence="11 12" id="KW-0315">Glutamine amidotransferase</keyword>
<feature type="domain" description="PurM-like C-terminal" evidence="13">
    <location>
        <begin position="387"/>
        <end position="540"/>
    </location>
</feature>
<dbReference type="InterPro" id="IPR010918">
    <property type="entry name" value="PurM-like_C_dom"/>
</dbReference>
<dbReference type="AlphaFoldDB" id="A0AB33JAP6"/>
<dbReference type="PANTHER" id="PTHR10099">
    <property type="entry name" value="PHOSPHORIBOSYLFORMYLGLYCINAMIDINE SYNTHASE"/>
    <property type="match status" value="1"/>
</dbReference>
<dbReference type="GO" id="GO:0006189">
    <property type="term" value="P:'de novo' IMP biosynthetic process"/>
    <property type="evidence" value="ECO:0007669"/>
    <property type="project" value="UniProtKB-UniRule"/>
</dbReference>
<evidence type="ECO:0000256" key="9">
    <source>
        <dbReference type="ARBA" id="ARBA00022840"/>
    </source>
</evidence>
<dbReference type="InterPro" id="IPR036921">
    <property type="entry name" value="PurM-like_N_sf"/>
</dbReference>
<gene>
    <name evidence="12 17" type="primary">purL</name>
    <name evidence="17" type="ORF">GTC17260_14990</name>
</gene>
<comment type="subcellular location">
    <subcellularLocation>
        <location evidence="1 12">Cytoplasm</location>
    </subcellularLocation>
</comment>
<dbReference type="EC" id="6.3.5.3" evidence="12"/>
<dbReference type="FunFam" id="3.90.650.10:FF:000018">
    <property type="entry name" value="Phosphoribosylformylglycinamidine synthase"/>
    <property type="match status" value="1"/>
</dbReference>
<dbReference type="Gene3D" id="3.30.1330.10">
    <property type="entry name" value="PurM-like, N-terminal domain"/>
    <property type="match status" value="2"/>
</dbReference>
<dbReference type="FunFam" id="3.30.1330.10:FF:000016">
    <property type="entry name" value="Phosphoribosylformylglycinamidine synthase"/>
    <property type="match status" value="1"/>
</dbReference>
<dbReference type="Gene3D" id="1.10.8.750">
    <property type="entry name" value="Phosphoribosylformylglycinamidine synthase, linker domain"/>
    <property type="match status" value="1"/>
</dbReference>
<evidence type="ECO:0000259" key="13">
    <source>
        <dbReference type="Pfam" id="PF02769"/>
    </source>
</evidence>
<feature type="active site" evidence="12">
    <location>
        <position position="1201"/>
    </location>
</feature>
<keyword evidence="6 12" id="KW-0479">Metal-binding</keyword>
<feature type="binding site" evidence="12">
    <location>
        <position position="836"/>
    </location>
    <ligand>
        <name>Mg(2+)</name>
        <dbReference type="ChEBI" id="CHEBI:18420"/>
    </ligand>
</feature>
<dbReference type="Pfam" id="PF13507">
    <property type="entry name" value="GATase_5"/>
    <property type="match status" value="1"/>
</dbReference>
<feature type="binding site" evidence="12">
    <location>
        <position position="632"/>
    </location>
    <ligand>
        <name>Mg(2+)</name>
        <dbReference type="ChEBI" id="CHEBI:18420"/>
    </ligand>
</feature>
<feature type="binding site" evidence="12">
    <location>
        <position position="675"/>
    </location>
    <ligand>
        <name>Mg(2+)</name>
        <dbReference type="ChEBI" id="CHEBI:18420"/>
    </ligand>
</feature>
<comment type="subunit">
    <text evidence="12">Monomer.</text>
</comment>
<dbReference type="PROSITE" id="PS51273">
    <property type="entry name" value="GATASE_TYPE_1"/>
    <property type="match status" value="1"/>
</dbReference>
<dbReference type="Pfam" id="PF18072">
    <property type="entry name" value="FGAR-AT_linker"/>
    <property type="match status" value="1"/>
</dbReference>
<dbReference type="GO" id="GO:0004642">
    <property type="term" value="F:phosphoribosylformylglycinamidine synthase activity"/>
    <property type="evidence" value="ECO:0007669"/>
    <property type="project" value="UniProtKB-UniRule"/>
</dbReference>